<comment type="caution">
    <text evidence="1">The sequence shown here is derived from an EMBL/GenBank/DDBJ whole genome shotgun (WGS) entry which is preliminary data.</text>
</comment>
<reference evidence="1 2" key="1">
    <citation type="journal article" date="2013" name="Curr. Biol.">
        <title>The Genome of the Foraminiferan Reticulomyxa filosa.</title>
        <authorList>
            <person name="Glockner G."/>
            <person name="Hulsmann N."/>
            <person name="Schleicher M."/>
            <person name="Noegel A.A."/>
            <person name="Eichinger L."/>
            <person name="Gallinger C."/>
            <person name="Pawlowski J."/>
            <person name="Sierra R."/>
            <person name="Euteneuer U."/>
            <person name="Pillet L."/>
            <person name="Moustafa A."/>
            <person name="Platzer M."/>
            <person name="Groth M."/>
            <person name="Szafranski K."/>
            <person name="Schliwa M."/>
        </authorList>
    </citation>
    <scope>NUCLEOTIDE SEQUENCE [LARGE SCALE GENOMIC DNA]</scope>
</reference>
<dbReference type="OrthoDB" id="2018133at2759"/>
<dbReference type="AlphaFoldDB" id="X6NJD3"/>
<dbReference type="SUPFAM" id="SSF52096">
    <property type="entry name" value="ClpP/crotonase"/>
    <property type="match status" value="1"/>
</dbReference>
<dbReference type="EMBL" id="ASPP01008519">
    <property type="protein sequence ID" value="ETO25452.1"/>
    <property type="molecule type" value="Genomic_DNA"/>
</dbReference>
<dbReference type="InterPro" id="IPR001753">
    <property type="entry name" value="Enoyl-CoA_hydra/iso"/>
</dbReference>
<evidence type="ECO:0000313" key="2">
    <source>
        <dbReference type="Proteomes" id="UP000023152"/>
    </source>
</evidence>
<dbReference type="Gene3D" id="3.90.226.10">
    <property type="entry name" value="2-enoyl-CoA Hydratase, Chain A, domain 1"/>
    <property type="match status" value="1"/>
</dbReference>
<dbReference type="PANTHER" id="PTHR11941">
    <property type="entry name" value="ENOYL-COA HYDRATASE-RELATED"/>
    <property type="match status" value="1"/>
</dbReference>
<dbReference type="InterPro" id="IPR029045">
    <property type="entry name" value="ClpP/crotonase-like_dom_sf"/>
</dbReference>
<organism evidence="1 2">
    <name type="scientific">Reticulomyxa filosa</name>
    <dbReference type="NCBI Taxonomy" id="46433"/>
    <lineage>
        <taxon>Eukaryota</taxon>
        <taxon>Sar</taxon>
        <taxon>Rhizaria</taxon>
        <taxon>Retaria</taxon>
        <taxon>Foraminifera</taxon>
        <taxon>Monothalamids</taxon>
        <taxon>Reticulomyxidae</taxon>
        <taxon>Reticulomyxa</taxon>
    </lineage>
</organism>
<dbReference type="GO" id="GO:0016853">
    <property type="term" value="F:isomerase activity"/>
    <property type="evidence" value="ECO:0007669"/>
    <property type="project" value="UniProtKB-KW"/>
</dbReference>
<sequence length="151" mass="16066">MAAKMSQLRLRKLLSHLEDVRTTELTNNATSGAKKLVTTKVLPSGIGIMTLNNPPVNSLPPPMLEAIDEAVTQLTKDAKVKAVIVTGQNQFFSGGADIKVLQELSKSKSNEGIAFVTKANEVLNRIESSEKPFIAAINGYALGGGCELAMV</sequence>
<dbReference type="CDD" id="cd06558">
    <property type="entry name" value="crotonase-like"/>
    <property type="match status" value="1"/>
</dbReference>
<keyword evidence="1" id="KW-0413">Isomerase</keyword>
<name>X6NJD3_RETFI</name>
<dbReference type="Pfam" id="PF00378">
    <property type="entry name" value="ECH_1"/>
    <property type="match status" value="1"/>
</dbReference>
<evidence type="ECO:0000313" key="1">
    <source>
        <dbReference type="EMBL" id="ETO25452.1"/>
    </source>
</evidence>
<gene>
    <name evidence="1" type="ORF">RFI_11684</name>
</gene>
<accession>X6NJD3</accession>
<protein>
    <submittedName>
        <fullName evidence="1">Enoyl-CoA hydratase/isomerase</fullName>
    </submittedName>
</protein>
<dbReference type="Proteomes" id="UP000023152">
    <property type="component" value="Unassembled WGS sequence"/>
</dbReference>
<keyword evidence="2" id="KW-1185">Reference proteome</keyword>
<proteinExistence type="predicted"/>
<dbReference type="GO" id="GO:0006635">
    <property type="term" value="P:fatty acid beta-oxidation"/>
    <property type="evidence" value="ECO:0007669"/>
    <property type="project" value="TreeGrafter"/>
</dbReference>
<dbReference type="PANTHER" id="PTHR11941:SF54">
    <property type="entry name" value="ENOYL-COA HYDRATASE, MITOCHONDRIAL"/>
    <property type="match status" value="1"/>
</dbReference>